<organism evidence="2 3">
    <name type="scientific">Candidatus Paraprevotella stercoravium</name>
    <dbReference type="NCBI Taxonomy" id="2838725"/>
    <lineage>
        <taxon>Bacteria</taxon>
        <taxon>Pseudomonadati</taxon>
        <taxon>Bacteroidota</taxon>
        <taxon>Bacteroidia</taxon>
        <taxon>Bacteroidales</taxon>
        <taxon>Prevotellaceae</taxon>
        <taxon>Paraprevotella</taxon>
    </lineage>
</organism>
<sequence length="185" mass="21207">MVRNRNVTPVLSAKYLFMVCVLCFLLFGCGFSGLFAQTSIKAELQLEKVDLPPAYKGGEQQFIEFLQKEIHYPADARAYGVETLVTVHFAIDESGKIQNPEAKVGRLHLRKQHTELDGYTGATQKQESERWWAQIRKEIGSQMEHEVLRSLLKSRKWKPGKKEGKKTEVKGVLKVYFLYADDKVK</sequence>
<evidence type="ECO:0000313" key="2">
    <source>
        <dbReference type="EMBL" id="MBU3852527.1"/>
    </source>
</evidence>
<name>A0A9E2L5C3_9BACT</name>
<gene>
    <name evidence="2" type="ORF">H9789_01615</name>
</gene>
<dbReference type="Gene3D" id="3.30.1150.10">
    <property type="match status" value="1"/>
</dbReference>
<protein>
    <submittedName>
        <fullName evidence="2">Energy transducer TonB</fullName>
    </submittedName>
</protein>
<dbReference type="PROSITE" id="PS51257">
    <property type="entry name" value="PROKAR_LIPOPROTEIN"/>
    <property type="match status" value="1"/>
</dbReference>
<accession>A0A9E2L5C3</accession>
<dbReference type="AlphaFoldDB" id="A0A9E2L5C3"/>
<dbReference type="EMBL" id="JAHLFU010000026">
    <property type="protein sequence ID" value="MBU3852527.1"/>
    <property type="molecule type" value="Genomic_DNA"/>
</dbReference>
<dbReference type="SUPFAM" id="SSF74653">
    <property type="entry name" value="TolA/TonB C-terminal domain"/>
    <property type="match status" value="1"/>
</dbReference>
<evidence type="ECO:0000313" key="3">
    <source>
        <dbReference type="Proteomes" id="UP000823865"/>
    </source>
</evidence>
<reference evidence="2" key="1">
    <citation type="journal article" date="2021" name="PeerJ">
        <title>Extensive microbial diversity within the chicken gut microbiome revealed by metagenomics and culture.</title>
        <authorList>
            <person name="Gilroy R."/>
            <person name="Ravi A."/>
            <person name="Getino M."/>
            <person name="Pursley I."/>
            <person name="Horton D.L."/>
            <person name="Alikhan N.F."/>
            <person name="Baker D."/>
            <person name="Gharbi K."/>
            <person name="Hall N."/>
            <person name="Watson M."/>
            <person name="Adriaenssens E.M."/>
            <person name="Foster-Nyarko E."/>
            <person name="Jarju S."/>
            <person name="Secka A."/>
            <person name="Antonio M."/>
            <person name="Oren A."/>
            <person name="Chaudhuri R.R."/>
            <person name="La Ragione R."/>
            <person name="Hildebrand F."/>
            <person name="Pallen M.J."/>
        </authorList>
    </citation>
    <scope>NUCLEOTIDE SEQUENCE</scope>
    <source>
        <strain evidence="2">G3-2149</strain>
    </source>
</reference>
<keyword evidence="1" id="KW-0472">Membrane</keyword>
<comment type="caution">
    <text evidence="2">The sequence shown here is derived from an EMBL/GenBank/DDBJ whole genome shotgun (WGS) entry which is preliminary data.</text>
</comment>
<evidence type="ECO:0000256" key="1">
    <source>
        <dbReference type="SAM" id="Phobius"/>
    </source>
</evidence>
<keyword evidence="1" id="KW-0812">Transmembrane</keyword>
<keyword evidence="1" id="KW-1133">Transmembrane helix</keyword>
<reference evidence="2" key="2">
    <citation type="submission" date="2021-04" db="EMBL/GenBank/DDBJ databases">
        <authorList>
            <person name="Gilroy R."/>
        </authorList>
    </citation>
    <scope>NUCLEOTIDE SEQUENCE</scope>
    <source>
        <strain evidence="2">G3-2149</strain>
    </source>
</reference>
<dbReference type="Proteomes" id="UP000823865">
    <property type="component" value="Unassembled WGS sequence"/>
</dbReference>
<proteinExistence type="predicted"/>
<feature type="transmembrane region" description="Helical" evidence="1">
    <location>
        <begin position="15"/>
        <end position="36"/>
    </location>
</feature>